<evidence type="ECO:0000259" key="3">
    <source>
        <dbReference type="Pfam" id="PF01055"/>
    </source>
</evidence>
<dbReference type="InterPro" id="IPR048395">
    <property type="entry name" value="Glyco_hydro_31_C"/>
</dbReference>
<evidence type="ECO:0000256" key="2">
    <source>
        <dbReference type="RuleBase" id="RU361185"/>
    </source>
</evidence>
<protein>
    <submittedName>
        <fullName evidence="6">Family 31 glucosidase</fullName>
    </submittedName>
</protein>
<evidence type="ECO:0000259" key="4">
    <source>
        <dbReference type="Pfam" id="PF13802"/>
    </source>
</evidence>
<feature type="domain" description="Glycosyl hydrolase family 31 C-terminal" evidence="5">
    <location>
        <begin position="588"/>
        <end position="672"/>
    </location>
</feature>
<gene>
    <name evidence="6" type="ORF">CYR32_05250</name>
</gene>
<dbReference type="InterPro" id="IPR017853">
    <property type="entry name" value="GH"/>
</dbReference>
<dbReference type="Pfam" id="PF13802">
    <property type="entry name" value="Gal_mutarotas_2"/>
    <property type="match status" value="1"/>
</dbReference>
<dbReference type="Gene3D" id="2.60.40.1760">
    <property type="entry name" value="glycosyl hydrolase (family 31)"/>
    <property type="match status" value="1"/>
</dbReference>
<dbReference type="Pfam" id="PF21365">
    <property type="entry name" value="Glyco_hydro_31_3rd"/>
    <property type="match status" value="1"/>
</dbReference>
<comment type="similarity">
    <text evidence="1 2">Belongs to the glycosyl hydrolase 31 family.</text>
</comment>
<dbReference type="InterPro" id="IPR000322">
    <property type="entry name" value="Glyco_hydro_31_TIM"/>
</dbReference>
<dbReference type="CDD" id="cd06591">
    <property type="entry name" value="GH31_xylosidase_XylS"/>
    <property type="match status" value="1"/>
</dbReference>
<keyword evidence="2" id="KW-0326">Glycosidase</keyword>
<evidence type="ECO:0000256" key="1">
    <source>
        <dbReference type="ARBA" id="ARBA00007806"/>
    </source>
</evidence>
<comment type="caution">
    <text evidence="6">The sequence shown here is derived from an EMBL/GenBank/DDBJ whole genome shotgun (WGS) entry which is preliminary data.</text>
</comment>
<dbReference type="AlphaFoldDB" id="A0A2N5E925"/>
<keyword evidence="2" id="KW-0378">Hydrolase</keyword>
<name>A0A2N5E925_9GAMM</name>
<dbReference type="GO" id="GO:0005975">
    <property type="term" value="P:carbohydrate metabolic process"/>
    <property type="evidence" value="ECO:0007669"/>
    <property type="project" value="InterPro"/>
</dbReference>
<dbReference type="GO" id="GO:0004553">
    <property type="term" value="F:hydrolase activity, hydrolyzing O-glycosyl compounds"/>
    <property type="evidence" value="ECO:0007669"/>
    <property type="project" value="InterPro"/>
</dbReference>
<feature type="domain" description="Glycoside hydrolase family 31 N-terminal" evidence="4">
    <location>
        <begin position="23"/>
        <end position="194"/>
    </location>
</feature>
<dbReference type="InterPro" id="IPR051816">
    <property type="entry name" value="Glycosyl_Hydrolase_31"/>
</dbReference>
<dbReference type="SUPFAM" id="SSF51445">
    <property type="entry name" value="(Trans)glycosidases"/>
    <property type="match status" value="1"/>
</dbReference>
<dbReference type="Gene3D" id="3.20.20.80">
    <property type="entry name" value="Glycosidases"/>
    <property type="match status" value="1"/>
</dbReference>
<sequence>MSLLTQENRILWQFDNQTLVVEPWGRNSLRVRATCQPALEDERWALLPPDAAEGVTVKEQDGTLTLRNGKVKAVLNSQGRLAFYNQRDELVLEEFWRQRGSVGVGAVEKAQDKYISALKLDARAFRPIPGGKHQLTVRFEARPDEKIYGMGQYQQPGLDLKGCVLELAQRNSQASVPFMVSSLGYGLLWNNPAVGEVHFAKNLTEWRAQVTAQMDYWITVGDTPSEITRQYGKATGTAPPMPAFATGFWQCKLRYRTQEELLSVAREYKRRQLPISVIVIDFFHWPKQGMFCFDERNWPDPKAMVSELKEMGIELMVSIWPTIDATTDNYKQMKAKGYLVNSDRGVSVNLDFLGNTTFFDATHPGARQYVWDQVKQNYHAHGVRCFWLDEAEPEYRAYDFDNYRYHRGPVLEVGNIYPRDFAQAFWDGLRAEGEQEIINLVRCSWAGSQRYGVLAWSGDVHSSFGSLRNQLAAGLNMGMAGMPWWTTDIGGFQGGHVEDPAFHELLLRWFQWGVFCPVMRLHGYREPHESPAQRFDSHGVAQCDSGAPNEVWSYGEQNLAIMAAGLQLREKLRPYIQRQMAVAHAHNDPVMRPLFFDFPQEAESWQVEDQYMFGPDILVAPVLHAGERCRRVWLPAGANWQDLHGETYSGGRWVEADAPLEAIPVFLRQGALVVAELR</sequence>
<dbReference type="Pfam" id="PF01055">
    <property type="entry name" value="Glyco_hydro_31_2nd"/>
    <property type="match status" value="1"/>
</dbReference>
<dbReference type="Gene3D" id="2.60.40.1180">
    <property type="entry name" value="Golgi alpha-mannosidase II"/>
    <property type="match status" value="1"/>
</dbReference>
<dbReference type="SUPFAM" id="SSF51011">
    <property type="entry name" value="Glycosyl hydrolase domain"/>
    <property type="match status" value="1"/>
</dbReference>
<feature type="domain" description="Glycoside hydrolase family 31 TIM barrel" evidence="3">
    <location>
        <begin position="239"/>
        <end position="576"/>
    </location>
</feature>
<evidence type="ECO:0000259" key="5">
    <source>
        <dbReference type="Pfam" id="PF21365"/>
    </source>
</evidence>
<dbReference type="CDD" id="cd14752">
    <property type="entry name" value="GH31_N"/>
    <property type="match status" value="1"/>
</dbReference>
<keyword evidence="7" id="KW-1185">Reference proteome</keyword>
<dbReference type="Proteomes" id="UP000234503">
    <property type="component" value="Unassembled WGS sequence"/>
</dbReference>
<reference evidence="6 7" key="1">
    <citation type="submission" date="2017-12" db="EMBL/GenBank/DDBJ databases">
        <title>Characterization of six clinical isolates of Enterochimera gen. nov., a novel genus of the Yersiniaciae family and the three species Enterochimera arupensis sp. nov., Enterochimera coloradensis sp. nov, and Enterochimera californica sp. nov.</title>
        <authorList>
            <person name="Rossi A."/>
            <person name="Fisher M."/>
        </authorList>
    </citation>
    <scope>NUCLEOTIDE SEQUENCE [LARGE SCALE GENOMIC DNA]</scope>
    <source>
        <strain evidence="7">2016-Iso4</strain>
    </source>
</reference>
<dbReference type="EMBL" id="PJZH01000003">
    <property type="protein sequence ID" value="PLR38407.1"/>
    <property type="molecule type" value="Genomic_DNA"/>
</dbReference>
<dbReference type="OrthoDB" id="176168at2"/>
<accession>A0A2N5E925</accession>
<organism evidence="6 7">
    <name type="scientific">Chimaeribacter coloradensis</name>
    <dbReference type="NCBI Taxonomy" id="2060068"/>
    <lineage>
        <taxon>Bacteria</taxon>
        <taxon>Pseudomonadati</taxon>
        <taxon>Pseudomonadota</taxon>
        <taxon>Gammaproteobacteria</taxon>
        <taxon>Enterobacterales</taxon>
        <taxon>Yersiniaceae</taxon>
        <taxon>Chimaeribacter</taxon>
    </lineage>
</organism>
<evidence type="ECO:0000313" key="6">
    <source>
        <dbReference type="EMBL" id="PLR38407.1"/>
    </source>
</evidence>
<dbReference type="PANTHER" id="PTHR43863">
    <property type="entry name" value="HYDROLASE, PUTATIVE (AFU_ORTHOLOGUE AFUA_1G03140)-RELATED"/>
    <property type="match status" value="1"/>
</dbReference>
<dbReference type="RefSeq" id="WP_101823337.1">
    <property type="nucleotide sequence ID" value="NZ_PJZH01000003.1"/>
</dbReference>
<dbReference type="InterPro" id="IPR011013">
    <property type="entry name" value="Gal_mutarotase_sf_dom"/>
</dbReference>
<proteinExistence type="inferred from homology"/>
<dbReference type="InterPro" id="IPR025887">
    <property type="entry name" value="Glyco_hydro_31_N_dom"/>
</dbReference>
<dbReference type="GO" id="GO:0030246">
    <property type="term" value="F:carbohydrate binding"/>
    <property type="evidence" value="ECO:0007669"/>
    <property type="project" value="InterPro"/>
</dbReference>
<dbReference type="PANTHER" id="PTHR43863:SF2">
    <property type="entry name" value="MALTASE-GLUCOAMYLASE"/>
    <property type="match status" value="1"/>
</dbReference>
<dbReference type="InterPro" id="IPR013780">
    <property type="entry name" value="Glyco_hydro_b"/>
</dbReference>
<dbReference type="SUPFAM" id="SSF74650">
    <property type="entry name" value="Galactose mutarotase-like"/>
    <property type="match status" value="1"/>
</dbReference>
<evidence type="ECO:0000313" key="7">
    <source>
        <dbReference type="Proteomes" id="UP000234503"/>
    </source>
</evidence>